<dbReference type="OrthoDB" id="7185252at2"/>
<dbReference type="SUPFAM" id="SSF48498">
    <property type="entry name" value="Tetracyclin repressor-like, C-terminal domain"/>
    <property type="match status" value="1"/>
</dbReference>
<dbReference type="InterPro" id="IPR009057">
    <property type="entry name" value="Homeodomain-like_sf"/>
</dbReference>
<dbReference type="InterPro" id="IPR050109">
    <property type="entry name" value="HTH-type_TetR-like_transc_reg"/>
</dbReference>
<evidence type="ECO:0000256" key="2">
    <source>
        <dbReference type="ARBA" id="ARBA00023125"/>
    </source>
</evidence>
<evidence type="ECO:0000256" key="1">
    <source>
        <dbReference type="ARBA" id="ARBA00023015"/>
    </source>
</evidence>
<evidence type="ECO:0000313" key="6">
    <source>
        <dbReference type="EMBL" id="SCY93261.1"/>
    </source>
</evidence>
<evidence type="ECO:0000256" key="4">
    <source>
        <dbReference type="PROSITE-ProRule" id="PRU00335"/>
    </source>
</evidence>
<feature type="domain" description="HTH tetR-type" evidence="5">
    <location>
        <begin position="11"/>
        <end position="71"/>
    </location>
</feature>
<organism evidence="6 7">
    <name type="scientific">Microvirga guangxiensis</name>
    <dbReference type="NCBI Taxonomy" id="549386"/>
    <lineage>
        <taxon>Bacteria</taxon>
        <taxon>Pseudomonadati</taxon>
        <taxon>Pseudomonadota</taxon>
        <taxon>Alphaproteobacteria</taxon>
        <taxon>Hyphomicrobiales</taxon>
        <taxon>Methylobacteriaceae</taxon>
        <taxon>Microvirga</taxon>
    </lineage>
</organism>
<name>A0A1G5JZ96_9HYPH</name>
<accession>A0A1G5JZ96</accession>
<dbReference type="Pfam" id="PF00440">
    <property type="entry name" value="TetR_N"/>
    <property type="match status" value="1"/>
</dbReference>
<dbReference type="AlphaFoldDB" id="A0A1G5JZ96"/>
<dbReference type="PANTHER" id="PTHR30055:SF223">
    <property type="entry name" value="HTH-TYPE TRANSCRIPTIONAL REGULATOR UIDR"/>
    <property type="match status" value="1"/>
</dbReference>
<dbReference type="RefSeq" id="WP_091135792.1">
    <property type="nucleotide sequence ID" value="NZ_FMVJ01000008.1"/>
</dbReference>
<dbReference type="Pfam" id="PF14246">
    <property type="entry name" value="TetR_C_7"/>
    <property type="match status" value="1"/>
</dbReference>
<dbReference type="GO" id="GO:0000976">
    <property type="term" value="F:transcription cis-regulatory region binding"/>
    <property type="evidence" value="ECO:0007669"/>
    <property type="project" value="TreeGrafter"/>
</dbReference>
<keyword evidence="3" id="KW-0804">Transcription</keyword>
<sequence>MAGGVRARRKAERPGEILDAAFEEFVQKGYAATRLEDVAARAGVTKGTIYFYFENKEQVFVAMVREFSRPLHIQAEEFATSSSSTAPEFLRAYLCYLYRILATDPRSREIFRLLIAEASRFPELIDEHHQNFMGPVVKRLRESLEAGAAKGEIRSPSILEFPELLLAPALSLNISMLLFSDRRPIDMERHFEIAVDLLLNGLLPRPAGDPGRH</sequence>
<keyword evidence="2 4" id="KW-0238">DNA-binding</keyword>
<dbReference type="InterPro" id="IPR001647">
    <property type="entry name" value="HTH_TetR"/>
</dbReference>
<gene>
    <name evidence="6" type="ORF">SAMN02927923_02907</name>
</gene>
<dbReference type="Proteomes" id="UP000199569">
    <property type="component" value="Unassembled WGS sequence"/>
</dbReference>
<evidence type="ECO:0000313" key="7">
    <source>
        <dbReference type="Proteomes" id="UP000199569"/>
    </source>
</evidence>
<keyword evidence="7" id="KW-1185">Reference proteome</keyword>
<feature type="DNA-binding region" description="H-T-H motif" evidence="4">
    <location>
        <begin position="34"/>
        <end position="53"/>
    </location>
</feature>
<reference evidence="6 7" key="1">
    <citation type="submission" date="2016-10" db="EMBL/GenBank/DDBJ databases">
        <authorList>
            <person name="de Groot N.N."/>
        </authorList>
    </citation>
    <scope>NUCLEOTIDE SEQUENCE [LARGE SCALE GENOMIC DNA]</scope>
    <source>
        <strain evidence="6 7">CGMCC 1.7666</strain>
    </source>
</reference>
<proteinExistence type="predicted"/>
<dbReference type="SUPFAM" id="SSF46689">
    <property type="entry name" value="Homeodomain-like"/>
    <property type="match status" value="1"/>
</dbReference>
<protein>
    <submittedName>
        <fullName evidence="6">Transcriptional regulator, TetR family</fullName>
    </submittedName>
</protein>
<dbReference type="PROSITE" id="PS50977">
    <property type="entry name" value="HTH_TETR_2"/>
    <property type="match status" value="1"/>
</dbReference>
<dbReference type="InterPro" id="IPR039536">
    <property type="entry name" value="TetR_C_Proteobacteria"/>
</dbReference>
<dbReference type="InterPro" id="IPR036271">
    <property type="entry name" value="Tet_transcr_reg_TetR-rel_C_sf"/>
</dbReference>
<dbReference type="Gene3D" id="1.10.357.10">
    <property type="entry name" value="Tetracycline Repressor, domain 2"/>
    <property type="match status" value="1"/>
</dbReference>
<evidence type="ECO:0000259" key="5">
    <source>
        <dbReference type="PROSITE" id="PS50977"/>
    </source>
</evidence>
<dbReference type="FunFam" id="1.10.10.60:FF:000141">
    <property type="entry name" value="TetR family transcriptional regulator"/>
    <property type="match status" value="1"/>
</dbReference>
<dbReference type="EMBL" id="FMVJ01000008">
    <property type="protein sequence ID" value="SCY93261.1"/>
    <property type="molecule type" value="Genomic_DNA"/>
</dbReference>
<dbReference type="GO" id="GO:0003700">
    <property type="term" value="F:DNA-binding transcription factor activity"/>
    <property type="evidence" value="ECO:0007669"/>
    <property type="project" value="TreeGrafter"/>
</dbReference>
<dbReference type="PANTHER" id="PTHR30055">
    <property type="entry name" value="HTH-TYPE TRANSCRIPTIONAL REGULATOR RUTR"/>
    <property type="match status" value="1"/>
</dbReference>
<keyword evidence="1" id="KW-0805">Transcription regulation</keyword>
<evidence type="ECO:0000256" key="3">
    <source>
        <dbReference type="ARBA" id="ARBA00023163"/>
    </source>
</evidence>
<dbReference type="PRINTS" id="PR00455">
    <property type="entry name" value="HTHTETR"/>
</dbReference>